<evidence type="ECO:0000256" key="1">
    <source>
        <dbReference type="ARBA" id="ARBA00023157"/>
    </source>
</evidence>
<dbReference type="Pfam" id="PF00089">
    <property type="entry name" value="Trypsin"/>
    <property type="match status" value="1"/>
</dbReference>
<proteinExistence type="inferred from homology"/>
<organism evidence="5 6">
    <name type="scientific">Orchesella dallaii</name>
    <dbReference type="NCBI Taxonomy" id="48710"/>
    <lineage>
        <taxon>Eukaryota</taxon>
        <taxon>Metazoa</taxon>
        <taxon>Ecdysozoa</taxon>
        <taxon>Arthropoda</taxon>
        <taxon>Hexapoda</taxon>
        <taxon>Collembola</taxon>
        <taxon>Entomobryomorpha</taxon>
        <taxon>Entomobryoidea</taxon>
        <taxon>Orchesellidae</taxon>
        <taxon>Orchesellinae</taxon>
        <taxon>Orchesella</taxon>
    </lineage>
</organism>
<comment type="caution">
    <text evidence="5">The sequence shown here is derived from an EMBL/GenBank/DDBJ whole genome shotgun (WGS) entry which is preliminary data.</text>
</comment>
<protein>
    <recommendedName>
        <fullName evidence="4">Peptidase S1 domain-containing protein</fullName>
    </recommendedName>
</protein>
<dbReference type="EMBL" id="CAXLJM020000111">
    <property type="protein sequence ID" value="CAL8136273.1"/>
    <property type="molecule type" value="Genomic_DNA"/>
</dbReference>
<dbReference type="Gene3D" id="2.40.10.10">
    <property type="entry name" value="Trypsin-like serine proteases"/>
    <property type="match status" value="2"/>
</dbReference>
<dbReference type="SMART" id="SM00020">
    <property type="entry name" value="Tryp_SPc"/>
    <property type="match status" value="1"/>
</dbReference>
<feature type="domain" description="Peptidase S1" evidence="4">
    <location>
        <begin position="56"/>
        <end position="261"/>
    </location>
</feature>
<dbReference type="PROSITE" id="PS50240">
    <property type="entry name" value="TRYPSIN_DOM"/>
    <property type="match status" value="1"/>
</dbReference>
<evidence type="ECO:0000259" key="4">
    <source>
        <dbReference type="PROSITE" id="PS50240"/>
    </source>
</evidence>
<dbReference type="PROSITE" id="PS00134">
    <property type="entry name" value="TRYPSIN_HIS"/>
    <property type="match status" value="1"/>
</dbReference>
<feature type="chain" id="PRO_5045941947" description="Peptidase S1 domain-containing protein" evidence="3">
    <location>
        <begin position="19"/>
        <end position="272"/>
    </location>
</feature>
<keyword evidence="1" id="KW-1015">Disulfide bond</keyword>
<reference evidence="5 6" key="1">
    <citation type="submission" date="2024-08" db="EMBL/GenBank/DDBJ databases">
        <authorList>
            <person name="Cucini C."/>
            <person name="Frati F."/>
        </authorList>
    </citation>
    <scope>NUCLEOTIDE SEQUENCE [LARGE SCALE GENOMIC DNA]</scope>
</reference>
<dbReference type="InterPro" id="IPR018114">
    <property type="entry name" value="TRYPSIN_HIS"/>
</dbReference>
<evidence type="ECO:0000313" key="5">
    <source>
        <dbReference type="EMBL" id="CAL8136273.1"/>
    </source>
</evidence>
<keyword evidence="6" id="KW-1185">Reference proteome</keyword>
<dbReference type="InterPro" id="IPR009003">
    <property type="entry name" value="Peptidase_S1_PA"/>
</dbReference>
<evidence type="ECO:0000313" key="6">
    <source>
        <dbReference type="Proteomes" id="UP001642540"/>
    </source>
</evidence>
<dbReference type="Proteomes" id="UP001642540">
    <property type="component" value="Unassembled WGS sequence"/>
</dbReference>
<gene>
    <name evidence="5" type="ORF">ODALV1_LOCUS26367</name>
</gene>
<dbReference type="SUPFAM" id="SSF50494">
    <property type="entry name" value="Trypsin-like serine proteases"/>
    <property type="match status" value="1"/>
</dbReference>
<evidence type="ECO:0000256" key="2">
    <source>
        <dbReference type="ARBA" id="ARBA00024195"/>
    </source>
</evidence>
<dbReference type="InterPro" id="IPR001254">
    <property type="entry name" value="Trypsin_dom"/>
</dbReference>
<keyword evidence="3" id="KW-0732">Signal</keyword>
<accession>A0ABP1RUL9</accession>
<dbReference type="InterPro" id="IPR043504">
    <property type="entry name" value="Peptidase_S1_PA_chymotrypsin"/>
</dbReference>
<name>A0ABP1RUL9_9HEXA</name>
<feature type="signal peptide" evidence="3">
    <location>
        <begin position="1"/>
        <end position="18"/>
    </location>
</feature>
<comment type="similarity">
    <text evidence="2">Belongs to the peptidase S1 family. CLIP subfamily.</text>
</comment>
<dbReference type="PANTHER" id="PTHR24256">
    <property type="entry name" value="TRYPTASE-RELATED"/>
    <property type="match status" value="1"/>
</dbReference>
<dbReference type="InterPro" id="IPR051487">
    <property type="entry name" value="Ser/Thr_Proteases_Immune/Dev"/>
</dbReference>
<evidence type="ECO:0000256" key="3">
    <source>
        <dbReference type="SAM" id="SignalP"/>
    </source>
</evidence>
<sequence>MKVVLVILIIAFISIVEVNLIPYRNSHNIRWKNEVDFNQGYGPPPFFPDDHPTGRIVGGTDAKSGQVSYQLFLRGKTAKGERYHCGAALINEYNVQFALTAAHCVYDGYPHHKDTVEPRNVRLTAGEISLKTKSGREQYRTPHRIVMHESFEYDEDHPHDDIAIVFYRKPFTINYYVQPIALPDYLWAQPPRMTISGWGSTTPEPHLTDPDVLQVVDQRTLDNYICGKFYKTNYTTQIYNIVDYRQICLLEDYRKVGFCEGKFFLVKFNSIF</sequence>